<feature type="non-terminal residue" evidence="1">
    <location>
        <position position="714"/>
    </location>
</feature>
<comment type="caution">
    <text evidence="1">The sequence shown here is derived from an EMBL/GenBank/DDBJ whole genome shotgun (WGS) entry which is preliminary data.</text>
</comment>
<accession>A0A2M8DM53</accession>
<dbReference type="AlphaFoldDB" id="A0A2M8DM53"/>
<reference evidence="2" key="1">
    <citation type="submission" date="2017-09" db="EMBL/GenBank/DDBJ databases">
        <title>Depth-based differentiation of microbial function through sediment-hosted aquifers and enrichment of novel symbionts in the deep terrestrial subsurface.</title>
        <authorList>
            <person name="Probst A.J."/>
            <person name="Ladd B."/>
            <person name="Jarett J.K."/>
            <person name="Geller-Mcgrath D.E."/>
            <person name="Sieber C.M.K."/>
            <person name="Emerson J.B."/>
            <person name="Anantharaman K."/>
            <person name="Thomas B.C."/>
            <person name="Malmstrom R."/>
            <person name="Stieglmeier M."/>
            <person name="Klingl A."/>
            <person name="Woyke T."/>
            <person name="Ryan C.M."/>
            <person name="Banfield J.F."/>
        </authorList>
    </citation>
    <scope>NUCLEOTIDE SEQUENCE [LARGE SCALE GENOMIC DNA]</scope>
</reference>
<evidence type="ECO:0000313" key="1">
    <source>
        <dbReference type="EMBL" id="PJB98986.1"/>
    </source>
</evidence>
<evidence type="ECO:0000313" key="2">
    <source>
        <dbReference type="Proteomes" id="UP000230097"/>
    </source>
</evidence>
<evidence type="ECO:0008006" key="3">
    <source>
        <dbReference type="Google" id="ProtNLM"/>
    </source>
</evidence>
<dbReference type="SUPFAM" id="SSF49265">
    <property type="entry name" value="Fibronectin type III"/>
    <property type="match status" value="1"/>
</dbReference>
<dbReference type="InterPro" id="IPR036116">
    <property type="entry name" value="FN3_sf"/>
</dbReference>
<gene>
    <name evidence="1" type="ORF">CO078_00230</name>
</gene>
<dbReference type="EMBL" id="PFTC01000007">
    <property type="protein sequence ID" value="PJB98986.1"/>
    <property type="molecule type" value="Genomic_DNA"/>
</dbReference>
<dbReference type="Gene3D" id="2.60.40.10">
    <property type="entry name" value="Immunoglobulins"/>
    <property type="match status" value="1"/>
</dbReference>
<dbReference type="Proteomes" id="UP000230097">
    <property type="component" value="Unassembled WGS sequence"/>
</dbReference>
<protein>
    <recommendedName>
        <fullName evidence="3">Fibronectin type-III domain-containing protein</fullName>
    </recommendedName>
</protein>
<sequence length="714" mass="81273">MPKCKCKGECIDAPENDKYFNDPTIDLDSPENCFLLHTTNLSCYDQDLLTALLEKIGRATMDKNNVFLPVKLDWDPVKGDVNGWAEDNECKTCQDCPEGCTDECYDKPECVKSYEIVIDGEMRSCEALREIDELKEKIEKETDPQNKVGYENEIKRIRKDELEINGYATTTDKSEFIPPCSCMFESNRTYKWKVRGCCPTKEVLDAMNEADRNAVCGPWSDTWQFITSPAPEPKLPYDPDWAGPGRSINLTKEQIEKLKWCEIDDQLEWQGADGKKYKYYETTLEDEMYYSPLTYKVLIYYKKEEGGEDLCHPNLKREGECPDLILTPDEAAGERFPPFQFWDKNHTFFTKLTPYAWKLVACKDISANYCTDYSQLWRFSAENFTLDKPQVVSPPNDEVTPVGLPVVISWSSPYAVSFIYEVSGIPQGKTSTHNVSFDYPQLQLDTVYSWKVQPCWDFESKNCPENVWSDVYKFRTTGRPPNPGTMKPTGTDIPIPVNFEWESVPGAKSFIFKISGKEPQIVKESKIILDYPDLHQETDYSWQVKTCARDNGNVCGAWSSTTTFKTFKLSTPSNPSPPDNQKVFTYEMPGNFSWEPVPYARYYKYTINYVSKSADEAAEECQPQEGIVEKIVTQPSDFVSLNCLGEYEWQVTACLDAGCQETGDLGPVWRFELLQSGGPGGGGFVGSLTGGLVTCGRTFDDPNTLWNEREPCQI</sequence>
<dbReference type="InterPro" id="IPR013783">
    <property type="entry name" value="Ig-like_fold"/>
</dbReference>
<organism evidence="1 2">
    <name type="scientific">Candidatus Nealsonbacteria bacterium CG_4_9_14_0_8_um_filter_36_17</name>
    <dbReference type="NCBI Taxonomy" id="1974693"/>
    <lineage>
        <taxon>Bacteria</taxon>
        <taxon>Candidatus Nealsoniibacteriota</taxon>
    </lineage>
</organism>
<proteinExistence type="predicted"/>
<name>A0A2M8DM53_9BACT</name>